<name>A0AAE3UI02_9BACT</name>
<gene>
    <name evidence="2" type="ORF">QNI22_35455</name>
</gene>
<proteinExistence type="predicted"/>
<keyword evidence="3" id="KW-1185">Reference proteome</keyword>
<protein>
    <submittedName>
        <fullName evidence="2">Uncharacterized protein</fullName>
    </submittedName>
</protein>
<sequence length="193" mass="22007">MKSCLVFLFAVIACFSSCNQTTSSQKPVSKIPFEEVLTFIQQLSEYTGMWVKNSSAIPQKDKLKTLLSQYPKIKDNVLRELITYEGKNEKKTLEQILEANKSNKEKLLEELLVWKHKQESLKSIDILTDLEQVVTNTQTITQSLKEAKNYEENGGIGVFEAQTTYEEDVLKGVEKIRLVITAIRTEGAQLKEK</sequence>
<dbReference type="AlphaFoldDB" id="A0AAE3UI02"/>
<evidence type="ECO:0000313" key="2">
    <source>
        <dbReference type="EMBL" id="MDJ1506010.1"/>
    </source>
</evidence>
<dbReference type="RefSeq" id="WP_314518665.1">
    <property type="nucleotide sequence ID" value="NZ_JASJOU010000019.1"/>
</dbReference>
<feature type="chain" id="PRO_5041920643" evidence="1">
    <location>
        <begin position="20"/>
        <end position="193"/>
    </location>
</feature>
<keyword evidence="1" id="KW-0732">Signal</keyword>
<accession>A0AAE3UI02</accession>
<feature type="signal peptide" evidence="1">
    <location>
        <begin position="1"/>
        <end position="19"/>
    </location>
</feature>
<evidence type="ECO:0000313" key="3">
    <source>
        <dbReference type="Proteomes" id="UP001232063"/>
    </source>
</evidence>
<dbReference type="EMBL" id="JASJOU010000019">
    <property type="protein sequence ID" value="MDJ1506010.1"/>
    <property type="molecule type" value="Genomic_DNA"/>
</dbReference>
<dbReference type="Proteomes" id="UP001232063">
    <property type="component" value="Unassembled WGS sequence"/>
</dbReference>
<evidence type="ECO:0000256" key="1">
    <source>
        <dbReference type="SAM" id="SignalP"/>
    </source>
</evidence>
<reference evidence="2" key="1">
    <citation type="submission" date="2023-05" db="EMBL/GenBank/DDBJ databases">
        <authorList>
            <person name="Zhang X."/>
        </authorList>
    </citation>
    <scope>NUCLEOTIDE SEQUENCE</scope>
    <source>
        <strain evidence="2">BD1B2-1</strain>
    </source>
</reference>
<comment type="caution">
    <text evidence="2">The sequence shown here is derived from an EMBL/GenBank/DDBJ whole genome shotgun (WGS) entry which is preliminary data.</text>
</comment>
<organism evidence="2 3">
    <name type="scientific">Xanthocytophaga agilis</name>
    <dbReference type="NCBI Taxonomy" id="3048010"/>
    <lineage>
        <taxon>Bacteria</taxon>
        <taxon>Pseudomonadati</taxon>
        <taxon>Bacteroidota</taxon>
        <taxon>Cytophagia</taxon>
        <taxon>Cytophagales</taxon>
        <taxon>Rhodocytophagaceae</taxon>
        <taxon>Xanthocytophaga</taxon>
    </lineage>
</organism>